<evidence type="ECO:0000313" key="2">
    <source>
        <dbReference type="Proteomes" id="UP000219612"/>
    </source>
</evidence>
<proteinExistence type="predicted"/>
<name>A0A285JLZ9_9ACTN</name>
<dbReference type="EMBL" id="OBDY01000022">
    <property type="protein sequence ID" value="SNY61304.1"/>
    <property type="molecule type" value="Genomic_DNA"/>
</dbReference>
<evidence type="ECO:0000313" key="1">
    <source>
        <dbReference type="EMBL" id="SNY61304.1"/>
    </source>
</evidence>
<dbReference type="Proteomes" id="UP000219612">
    <property type="component" value="Unassembled WGS sequence"/>
</dbReference>
<protein>
    <recommendedName>
        <fullName evidence="3">DUF4352 domain-containing protein</fullName>
    </recommendedName>
</protein>
<evidence type="ECO:0008006" key="3">
    <source>
        <dbReference type="Google" id="ProtNLM"/>
    </source>
</evidence>
<keyword evidence="2" id="KW-1185">Reference proteome</keyword>
<sequence length="252" mass="26503">MAAEEEGLTVAAVGVPAVKGGRGLRVRAVKGGRRLRVPAMVGLGALVLFVGGCGRADDEVAPGASAEATAGMAAADEAGDEAGQAPQRVGVAFRYREEFSDDTPAVDWAVTVTGMKCGIAVFPDAADNPAYTSGDWSSDDVPPEHIDARPPSGWEFCRMDATMENVGRTPASGTEEFGHLVTDRGEYAFSELDETIAANLQRAEDFPSGPYNPGMTARLIKIWTVPGGTKAEAVLFPQDSLFDHPAHRINLV</sequence>
<reference evidence="1 2" key="1">
    <citation type="submission" date="2017-09" db="EMBL/GenBank/DDBJ databases">
        <authorList>
            <person name="Ehlers B."/>
            <person name="Leendertz F.H."/>
        </authorList>
    </citation>
    <scope>NUCLEOTIDE SEQUENCE [LARGE SCALE GENOMIC DNA]</scope>
    <source>
        <strain evidence="1 2">CGMCC 4.6857</strain>
    </source>
</reference>
<accession>A0A285JLZ9</accession>
<gene>
    <name evidence="1" type="ORF">SAMN05421748_122134</name>
</gene>
<organism evidence="1 2">
    <name type="scientific">Paractinoplanes atraurantiacus</name>
    <dbReference type="NCBI Taxonomy" id="1036182"/>
    <lineage>
        <taxon>Bacteria</taxon>
        <taxon>Bacillati</taxon>
        <taxon>Actinomycetota</taxon>
        <taxon>Actinomycetes</taxon>
        <taxon>Micromonosporales</taxon>
        <taxon>Micromonosporaceae</taxon>
        <taxon>Paractinoplanes</taxon>
    </lineage>
</organism>
<dbReference type="AlphaFoldDB" id="A0A285JLZ9"/>